<keyword evidence="3" id="KW-1185">Reference proteome</keyword>
<dbReference type="VEuPathDB" id="FungiDB:ASPGLDRAFT_57702"/>
<evidence type="ECO:0000313" key="3">
    <source>
        <dbReference type="Proteomes" id="UP000184300"/>
    </source>
</evidence>
<protein>
    <submittedName>
        <fullName evidence="2">Uncharacterized protein</fullName>
    </submittedName>
</protein>
<feature type="compositionally biased region" description="Polar residues" evidence="1">
    <location>
        <begin position="110"/>
        <end position="126"/>
    </location>
</feature>
<feature type="region of interest" description="Disordered" evidence="1">
    <location>
        <begin position="67"/>
        <end position="134"/>
    </location>
</feature>
<dbReference type="Proteomes" id="UP000184300">
    <property type="component" value="Unassembled WGS sequence"/>
</dbReference>
<dbReference type="GeneID" id="34464532"/>
<name>A0A1L9VLH7_ASPGL</name>
<sequence>MKWEEFEKAGFLPFIEKHEREGTSWETRVIAWKKEFGTSRSIGSLRGQLNRCILEGSYTAAKTAGFRSSSTNADTRARAKPVKRLQSEMPRPSQRSPQTKRIPLHRHSVWNVSPNREASPARSSAPTLEGSLSLPSMSFERPALKNYGKEPNVPPPEEVTERLKYCAAFLIIEVCFLKEELQDIKTFLFHSLGKYKAIHFPSFLNHFDYDLYKTFRQYVGIIPWAKVFKKAESTERGQRLWPTGSQDKKLNFRIDKGAKISDTQHEIIIQANKGADDPEVKKSAQKDSHRILAKCTINLKKGDGEQAKSDLEASFRDIED</sequence>
<organism evidence="2 3">
    <name type="scientific">Aspergillus glaucus CBS 516.65</name>
    <dbReference type="NCBI Taxonomy" id="1160497"/>
    <lineage>
        <taxon>Eukaryota</taxon>
        <taxon>Fungi</taxon>
        <taxon>Dikarya</taxon>
        <taxon>Ascomycota</taxon>
        <taxon>Pezizomycotina</taxon>
        <taxon>Eurotiomycetes</taxon>
        <taxon>Eurotiomycetidae</taxon>
        <taxon>Eurotiales</taxon>
        <taxon>Aspergillaceae</taxon>
        <taxon>Aspergillus</taxon>
        <taxon>Aspergillus subgen. Aspergillus</taxon>
    </lineage>
</organism>
<evidence type="ECO:0000313" key="2">
    <source>
        <dbReference type="EMBL" id="OJJ84755.1"/>
    </source>
</evidence>
<proteinExistence type="predicted"/>
<dbReference type="RefSeq" id="XP_022401453.1">
    <property type="nucleotide sequence ID" value="XM_022548271.1"/>
</dbReference>
<dbReference type="AlphaFoldDB" id="A0A1L9VLH7"/>
<gene>
    <name evidence="2" type="ORF">ASPGLDRAFT_57702</name>
</gene>
<accession>A0A1L9VLH7</accession>
<dbReference type="OrthoDB" id="2933464at2759"/>
<evidence type="ECO:0000256" key="1">
    <source>
        <dbReference type="SAM" id="MobiDB-lite"/>
    </source>
</evidence>
<reference evidence="3" key="1">
    <citation type="journal article" date="2017" name="Genome Biol.">
        <title>Comparative genomics reveals high biological diversity and specific adaptations in the industrially and medically important fungal genus Aspergillus.</title>
        <authorList>
            <person name="de Vries R.P."/>
            <person name="Riley R."/>
            <person name="Wiebenga A."/>
            <person name="Aguilar-Osorio G."/>
            <person name="Amillis S."/>
            <person name="Uchima C.A."/>
            <person name="Anderluh G."/>
            <person name="Asadollahi M."/>
            <person name="Askin M."/>
            <person name="Barry K."/>
            <person name="Battaglia E."/>
            <person name="Bayram O."/>
            <person name="Benocci T."/>
            <person name="Braus-Stromeyer S.A."/>
            <person name="Caldana C."/>
            <person name="Canovas D."/>
            <person name="Cerqueira G.C."/>
            <person name="Chen F."/>
            <person name="Chen W."/>
            <person name="Choi C."/>
            <person name="Clum A."/>
            <person name="Dos Santos R.A."/>
            <person name="Damasio A.R."/>
            <person name="Diallinas G."/>
            <person name="Emri T."/>
            <person name="Fekete E."/>
            <person name="Flipphi M."/>
            <person name="Freyberg S."/>
            <person name="Gallo A."/>
            <person name="Gournas C."/>
            <person name="Habgood R."/>
            <person name="Hainaut M."/>
            <person name="Harispe M.L."/>
            <person name="Henrissat B."/>
            <person name="Hilden K.S."/>
            <person name="Hope R."/>
            <person name="Hossain A."/>
            <person name="Karabika E."/>
            <person name="Karaffa L."/>
            <person name="Karanyi Z."/>
            <person name="Krasevec N."/>
            <person name="Kuo A."/>
            <person name="Kusch H."/>
            <person name="LaButti K."/>
            <person name="Lagendijk E.L."/>
            <person name="Lapidus A."/>
            <person name="Levasseur A."/>
            <person name="Lindquist E."/>
            <person name="Lipzen A."/>
            <person name="Logrieco A.F."/>
            <person name="MacCabe A."/>
            <person name="Maekelae M.R."/>
            <person name="Malavazi I."/>
            <person name="Melin P."/>
            <person name="Meyer V."/>
            <person name="Mielnichuk N."/>
            <person name="Miskei M."/>
            <person name="Molnar A.P."/>
            <person name="Mule G."/>
            <person name="Ngan C.Y."/>
            <person name="Orejas M."/>
            <person name="Orosz E."/>
            <person name="Ouedraogo J.P."/>
            <person name="Overkamp K.M."/>
            <person name="Park H.-S."/>
            <person name="Perrone G."/>
            <person name="Piumi F."/>
            <person name="Punt P.J."/>
            <person name="Ram A.F."/>
            <person name="Ramon A."/>
            <person name="Rauscher S."/>
            <person name="Record E."/>
            <person name="Riano-Pachon D.M."/>
            <person name="Robert V."/>
            <person name="Roehrig J."/>
            <person name="Ruller R."/>
            <person name="Salamov A."/>
            <person name="Salih N.S."/>
            <person name="Samson R.A."/>
            <person name="Sandor E."/>
            <person name="Sanguinetti M."/>
            <person name="Schuetze T."/>
            <person name="Sepcic K."/>
            <person name="Shelest E."/>
            <person name="Sherlock G."/>
            <person name="Sophianopoulou V."/>
            <person name="Squina F.M."/>
            <person name="Sun H."/>
            <person name="Susca A."/>
            <person name="Todd R.B."/>
            <person name="Tsang A."/>
            <person name="Unkles S.E."/>
            <person name="van de Wiele N."/>
            <person name="van Rossen-Uffink D."/>
            <person name="Oliveira J.V."/>
            <person name="Vesth T.C."/>
            <person name="Visser J."/>
            <person name="Yu J.-H."/>
            <person name="Zhou M."/>
            <person name="Andersen M.R."/>
            <person name="Archer D.B."/>
            <person name="Baker S.E."/>
            <person name="Benoit I."/>
            <person name="Brakhage A.A."/>
            <person name="Braus G.H."/>
            <person name="Fischer R."/>
            <person name="Frisvad J.C."/>
            <person name="Goldman G.H."/>
            <person name="Houbraken J."/>
            <person name="Oakley B."/>
            <person name="Pocsi I."/>
            <person name="Scazzocchio C."/>
            <person name="Seiboth B."/>
            <person name="vanKuyk P.A."/>
            <person name="Wortman J."/>
            <person name="Dyer P.S."/>
            <person name="Grigoriev I.V."/>
        </authorList>
    </citation>
    <scope>NUCLEOTIDE SEQUENCE [LARGE SCALE GENOMIC DNA]</scope>
    <source>
        <strain evidence="3">CBS 516.65</strain>
    </source>
</reference>
<dbReference type="EMBL" id="KV878896">
    <property type="protein sequence ID" value="OJJ84755.1"/>
    <property type="molecule type" value="Genomic_DNA"/>
</dbReference>